<dbReference type="InterPro" id="IPR008969">
    <property type="entry name" value="CarboxyPept-like_regulatory"/>
</dbReference>
<accession>A0ABM7VKR9</accession>
<geneLocation type="plasmid" evidence="2 3">
    <name>pPP3</name>
</geneLocation>
<feature type="chain" id="PRO_5045748743" evidence="1">
    <location>
        <begin position="20"/>
        <end position="836"/>
    </location>
</feature>
<dbReference type="RefSeq" id="WP_332920286.1">
    <property type="nucleotide sequence ID" value="NZ_AP025295.1"/>
</dbReference>
<proteinExistence type="predicted"/>
<dbReference type="InterPro" id="IPR043741">
    <property type="entry name" value="DUF5686"/>
</dbReference>
<evidence type="ECO:0000313" key="3">
    <source>
        <dbReference type="Proteomes" id="UP001354989"/>
    </source>
</evidence>
<gene>
    <name evidence="2" type="ORF">PEPS_38680</name>
</gene>
<organism evidence="2 3">
    <name type="scientific">Persicobacter psychrovividus</name>
    <dbReference type="NCBI Taxonomy" id="387638"/>
    <lineage>
        <taxon>Bacteria</taxon>
        <taxon>Pseudomonadati</taxon>
        <taxon>Bacteroidota</taxon>
        <taxon>Cytophagia</taxon>
        <taxon>Cytophagales</taxon>
        <taxon>Persicobacteraceae</taxon>
        <taxon>Persicobacter</taxon>
    </lineage>
</organism>
<keyword evidence="2" id="KW-0614">Plasmid</keyword>
<feature type="signal peptide" evidence="1">
    <location>
        <begin position="1"/>
        <end position="19"/>
    </location>
</feature>
<evidence type="ECO:0000256" key="1">
    <source>
        <dbReference type="SAM" id="SignalP"/>
    </source>
</evidence>
<name>A0ABM7VKR9_9BACT</name>
<dbReference type="Pfam" id="PF18939">
    <property type="entry name" value="DUF5686"/>
    <property type="match status" value="1"/>
</dbReference>
<keyword evidence="3" id="KW-1185">Reference proteome</keyword>
<dbReference type="EMBL" id="AP025295">
    <property type="protein sequence ID" value="BDD01588.1"/>
    <property type="molecule type" value="Genomic_DNA"/>
</dbReference>
<evidence type="ECO:0000313" key="2">
    <source>
        <dbReference type="EMBL" id="BDD01588.1"/>
    </source>
</evidence>
<keyword evidence="1" id="KW-0732">Signal</keyword>
<reference evidence="2 3" key="1">
    <citation type="submission" date="2021-12" db="EMBL/GenBank/DDBJ databases">
        <title>Genome sequencing of bacteria with rrn-lacking chromosome and rrn-plasmid.</title>
        <authorList>
            <person name="Anda M."/>
            <person name="Iwasaki W."/>
        </authorList>
    </citation>
    <scope>NUCLEOTIDE SEQUENCE [LARGE SCALE GENOMIC DNA]</scope>
    <source>
        <strain evidence="2 3">NBRC 101262</strain>
        <plasmid evidence="2 3">pPP3</plasmid>
    </source>
</reference>
<sequence>MPKLLLVLFAILFSSAVCAQNFTLKGRVSELGTEESIPFANVYLKSNPMVGAETGPQGDFKMLIPAENLPDSLIVKFIGYRSQSIAISADMVEDFLKVHLEFERQELTEVVFKAKENPAFEIIRECIRRSEGQVQRFQEGWHGTRKNESLLYMKDLGDRELYKRMGKEAEKIISEYYDIPEDVRSGNLPIPIFAAEGTTLRQGRGGGQVLEENISNTRKGMGFDAQSIFGAVLGDQRYRIDNLFQNNVIVLDKAIASPLSNFWRANYNMWLMDSTEVIGADVTYKILFEPKIRSGIFFEGYLWINKADYALLRVEMKLPNTSGINFLEGFFYTQSFYKNQLGYYQSSQVNYQQRISGIPGVPKIMMNFSVNDLEAAQGYVEVESFRTDIPAESTIGAMDTMFNVTVTDFSQHIKAISAMENRSSIGLVSKVVNAMTSGFFDGDRYDVGNYLGFLLYNNVEGLRLGLGARSTFGTKHWYFRGYGGYGLKDHHFKSLLSTKYIFSREDYHVLGIQYINDLMPLSMSQFGADPYELNLRFTQWGNLAIRNPFYIEKVDIDYSLRFNRDWIFTANGRMYHLEQANQEAISEIERIGKIKTFEGNVGLRWSFEDKTVANKNFRLIRNGAQRFPVLELKYAYGVADYQSETLPYHRLIFNLRNNNSPLLLFGETSYNITVGKVFNPLPYPLLNVHQGNGSLAYLVGTSQMMNSFEFVSDQFVTANVKHYFNGTIMGRIPGLRWLNKVTKARILIEGDFAWGGLSDENKLLNENYLVKAARNAEEAQASFATFEPGTPYVSFGYGLENIFRLFFIQYWHRFTYLNQPYPVSRGSFKVGFAVKF</sequence>
<dbReference type="Pfam" id="PF13715">
    <property type="entry name" value="CarbopepD_reg_2"/>
    <property type="match status" value="1"/>
</dbReference>
<dbReference type="Proteomes" id="UP001354989">
    <property type="component" value="Plasmid pPP3"/>
</dbReference>
<dbReference type="SUPFAM" id="SSF49464">
    <property type="entry name" value="Carboxypeptidase regulatory domain-like"/>
    <property type="match status" value="1"/>
</dbReference>
<protein>
    <submittedName>
        <fullName evidence="2">Membrane protein</fullName>
    </submittedName>
</protein>